<dbReference type="PANTHER" id="PTHR23079">
    <property type="entry name" value="RNA-DEPENDENT RNA POLYMERASE"/>
    <property type="match status" value="1"/>
</dbReference>
<dbReference type="Pfam" id="PF26253">
    <property type="entry name" value="RdRP_head"/>
    <property type="match status" value="1"/>
</dbReference>
<evidence type="ECO:0000313" key="12">
    <source>
        <dbReference type="EMBL" id="WOH01698.1"/>
    </source>
</evidence>
<proteinExistence type="inferred from homology"/>
<dbReference type="Proteomes" id="UP000077755">
    <property type="component" value="Chromosome 5"/>
</dbReference>
<feature type="domain" description="RDRP helical" evidence="10">
    <location>
        <begin position="48"/>
        <end position="107"/>
    </location>
</feature>
<dbReference type="PANTHER" id="PTHR23079:SF55">
    <property type="entry name" value="RNA-DIRECTED RNA POLYMERASE"/>
    <property type="match status" value="1"/>
</dbReference>
<evidence type="ECO:0000256" key="8">
    <source>
        <dbReference type="RuleBase" id="RU363098"/>
    </source>
</evidence>
<evidence type="ECO:0000256" key="2">
    <source>
        <dbReference type="ARBA" id="ARBA00022484"/>
    </source>
</evidence>
<dbReference type="GO" id="GO:0003968">
    <property type="term" value="F:RNA-directed RNA polymerase activity"/>
    <property type="evidence" value="ECO:0007669"/>
    <property type="project" value="UniProtKB-KW"/>
</dbReference>
<dbReference type="InterPro" id="IPR007855">
    <property type="entry name" value="RDRP"/>
</dbReference>
<accession>A0AAF0X4Z8</accession>
<evidence type="ECO:0000259" key="9">
    <source>
        <dbReference type="Pfam" id="PF05183"/>
    </source>
</evidence>
<keyword evidence="5 8" id="KW-0694">RNA-binding</keyword>
<evidence type="ECO:0000256" key="3">
    <source>
        <dbReference type="ARBA" id="ARBA00022679"/>
    </source>
</evidence>
<evidence type="ECO:0000259" key="11">
    <source>
        <dbReference type="Pfam" id="PF26253"/>
    </source>
</evidence>
<dbReference type="AlphaFoldDB" id="A0AAF0X4Z8"/>
<dbReference type="InterPro" id="IPR057596">
    <property type="entry name" value="RDRP_core"/>
</dbReference>
<evidence type="ECO:0000256" key="5">
    <source>
        <dbReference type="ARBA" id="ARBA00022884"/>
    </source>
</evidence>
<sequence length="868" mass="99943">MFIGKGSIQLKSLCAIFLTCFRVAIDNTSLVLEPRKHTVTSTRKAKRLLLHLSELEFRKAFLLFSYIGRNNIVDIMSFEDAVELVSLTDLPMETFEEYLWSKYGRRYLGEESLDRINHHDWDSRRTNLFYCYVYQDGTYSFKGPYLDTTRTHLQRALGDENILIVRFHDCDISISDYDAMCTKIAEEGILVGWRLYRHFGFKDGGREEKRKNPSLSSVKFYFVWTESIVPSYTNEAYILENRTIQEARSLFMHIHMTPSMAKYASRFSLILSKTIKLQVDLDSVLIEVIEDIPCCDQNGCHVYEDGERLIHTDGTGYIAEDLAMKCPKDIFKAKYMKDQQFEPLLIQCRLFKNGLAVKGTLLVNKKLRSGTIQIRRSMIKVEADSTLPTEKCFNSLEVVAVSHKPKRCTLSKNLIALLSFGGVPEDFFLNLLQKALEETRIILLERSSALKFLMKLKDRDNVGLMRRMLVSGIALDEPCLQHCLTHLASEENKRLQRGKLPISESYYLMGTADPTGLLENDQVCVILGDGQVTGDVLVYRNPGLHFGDIHVLKATYLESIADFVGNAKYAIFFSAKGLRPMAKEIGDGDLDGDMYWVSKNPKLLGYFRSHPPWKRTFPAGPHVLHSKVIEFSSEQLEQALMQQYLIIRRQSNNIAAAADSWLAYMDRLLILGDNNPSETEHMKKTMLHLIEIYYNALDAAKSGKKVDFPNELKAELYPHHMERTNIYASTSVLGLIYDAVQRRQTQSVSVEDTWERRNFKEAKVPHECLKLWRERYKKYKEELYYAVKSDEFQSVSVDNIILKYKQMLYGAEELDHSKREMNDIYNDALAIHNVVYDYAKSVRDAGKCLFAWQVAGDALCKFYGMKEK</sequence>
<dbReference type="EC" id="2.7.7.48" evidence="8"/>
<name>A0AAF0X4Z8_DAUCS</name>
<keyword evidence="6 8" id="KW-0943">RNA-mediated gene silencing</keyword>
<dbReference type="GO" id="GO:0003723">
    <property type="term" value="F:RNA binding"/>
    <property type="evidence" value="ECO:0007669"/>
    <property type="project" value="UniProtKB-KW"/>
</dbReference>
<dbReference type="EMBL" id="CP093347">
    <property type="protein sequence ID" value="WOH01698.1"/>
    <property type="molecule type" value="Genomic_DNA"/>
</dbReference>
<evidence type="ECO:0000256" key="1">
    <source>
        <dbReference type="ARBA" id="ARBA00005762"/>
    </source>
</evidence>
<keyword evidence="4 8" id="KW-0548">Nucleotidyltransferase</keyword>
<comment type="catalytic activity">
    <reaction evidence="7 8">
        <text>RNA(n) + a ribonucleoside 5'-triphosphate = RNA(n+1) + diphosphate</text>
        <dbReference type="Rhea" id="RHEA:21248"/>
        <dbReference type="Rhea" id="RHEA-COMP:14527"/>
        <dbReference type="Rhea" id="RHEA-COMP:17342"/>
        <dbReference type="ChEBI" id="CHEBI:33019"/>
        <dbReference type="ChEBI" id="CHEBI:61557"/>
        <dbReference type="ChEBI" id="CHEBI:140395"/>
        <dbReference type="EC" id="2.7.7.48"/>
    </reaction>
</comment>
<evidence type="ECO:0000256" key="7">
    <source>
        <dbReference type="ARBA" id="ARBA00048744"/>
    </source>
</evidence>
<gene>
    <name evidence="12" type="ORF">DCAR_0521083</name>
</gene>
<dbReference type="InterPro" id="IPR058752">
    <property type="entry name" value="RDRP_C_head"/>
</dbReference>
<dbReference type="Pfam" id="PF26252">
    <property type="entry name" value="RdRP_helical"/>
    <property type="match status" value="1"/>
</dbReference>
<organism evidence="12 13">
    <name type="scientific">Daucus carota subsp. sativus</name>
    <name type="common">Carrot</name>
    <dbReference type="NCBI Taxonomy" id="79200"/>
    <lineage>
        <taxon>Eukaryota</taxon>
        <taxon>Viridiplantae</taxon>
        <taxon>Streptophyta</taxon>
        <taxon>Embryophyta</taxon>
        <taxon>Tracheophyta</taxon>
        <taxon>Spermatophyta</taxon>
        <taxon>Magnoliopsida</taxon>
        <taxon>eudicotyledons</taxon>
        <taxon>Gunneridae</taxon>
        <taxon>Pentapetalae</taxon>
        <taxon>asterids</taxon>
        <taxon>campanulids</taxon>
        <taxon>Apiales</taxon>
        <taxon>Apiaceae</taxon>
        <taxon>Apioideae</taxon>
        <taxon>Scandiceae</taxon>
        <taxon>Daucinae</taxon>
        <taxon>Daucus</taxon>
        <taxon>Daucus sect. Daucus</taxon>
    </lineage>
</organism>
<evidence type="ECO:0000313" key="13">
    <source>
        <dbReference type="Proteomes" id="UP000077755"/>
    </source>
</evidence>
<comment type="similarity">
    <text evidence="1 8">Belongs to the RdRP family.</text>
</comment>
<evidence type="ECO:0000256" key="4">
    <source>
        <dbReference type="ARBA" id="ARBA00022695"/>
    </source>
</evidence>
<feature type="domain" description="RDRP C-terminal head" evidence="11">
    <location>
        <begin position="794"/>
        <end position="864"/>
    </location>
</feature>
<reference evidence="12" key="2">
    <citation type="submission" date="2022-03" db="EMBL/GenBank/DDBJ databases">
        <title>Draft title - Genomic analysis of global carrot germplasm unveils the trajectory of domestication and the origin of high carotenoid orange carrot.</title>
        <authorList>
            <person name="Iorizzo M."/>
            <person name="Ellison S."/>
            <person name="Senalik D."/>
            <person name="Macko-Podgorni A."/>
            <person name="Grzebelus D."/>
            <person name="Bostan H."/>
            <person name="Rolling W."/>
            <person name="Curaba J."/>
            <person name="Simon P."/>
        </authorList>
    </citation>
    <scope>NUCLEOTIDE SEQUENCE</scope>
    <source>
        <tissue evidence="12">Leaf</tissue>
    </source>
</reference>
<feature type="domain" description="RDRP core" evidence="9">
    <location>
        <begin position="139"/>
        <end position="740"/>
    </location>
</feature>
<keyword evidence="13" id="KW-1185">Reference proteome</keyword>
<reference evidence="12" key="1">
    <citation type="journal article" date="2016" name="Nat. Genet.">
        <title>A high-quality carrot genome assembly provides new insights into carotenoid accumulation and asterid genome evolution.</title>
        <authorList>
            <person name="Iorizzo M."/>
            <person name="Ellison S."/>
            <person name="Senalik D."/>
            <person name="Zeng P."/>
            <person name="Satapoomin P."/>
            <person name="Huang J."/>
            <person name="Bowman M."/>
            <person name="Iovene M."/>
            <person name="Sanseverino W."/>
            <person name="Cavagnaro P."/>
            <person name="Yildiz M."/>
            <person name="Macko-Podgorni A."/>
            <person name="Moranska E."/>
            <person name="Grzebelus E."/>
            <person name="Grzebelus D."/>
            <person name="Ashrafi H."/>
            <person name="Zheng Z."/>
            <person name="Cheng S."/>
            <person name="Spooner D."/>
            <person name="Van Deynze A."/>
            <person name="Simon P."/>
        </authorList>
    </citation>
    <scope>NUCLEOTIDE SEQUENCE</scope>
    <source>
        <tissue evidence="12">Leaf</tissue>
    </source>
</reference>
<keyword evidence="2 8" id="KW-0696">RNA-directed RNA polymerase</keyword>
<dbReference type="GO" id="GO:0031380">
    <property type="term" value="C:nuclear RNA-directed RNA polymerase complex"/>
    <property type="evidence" value="ECO:0007669"/>
    <property type="project" value="TreeGrafter"/>
</dbReference>
<evidence type="ECO:0000256" key="6">
    <source>
        <dbReference type="ARBA" id="ARBA00023158"/>
    </source>
</evidence>
<protein>
    <recommendedName>
        <fullName evidence="8">RNA-dependent RNA polymerase</fullName>
        <ecNumber evidence="8">2.7.7.48</ecNumber>
    </recommendedName>
</protein>
<evidence type="ECO:0000259" key="10">
    <source>
        <dbReference type="Pfam" id="PF26252"/>
    </source>
</evidence>
<dbReference type="Pfam" id="PF05183">
    <property type="entry name" value="RdRP"/>
    <property type="match status" value="1"/>
</dbReference>
<keyword evidence="3 8" id="KW-0808">Transferase</keyword>
<dbReference type="GO" id="GO:0030422">
    <property type="term" value="P:siRNA processing"/>
    <property type="evidence" value="ECO:0007669"/>
    <property type="project" value="TreeGrafter"/>
</dbReference>
<dbReference type="InterPro" id="IPR058751">
    <property type="entry name" value="RDRP_helical"/>
</dbReference>
<comment type="function">
    <text evidence="8">Probably involved in the RNA silencing pathway and required for the generation of small interfering RNAs (siRNAs).</text>
</comment>